<name>A0A158I1I5_9BURK</name>
<dbReference type="OrthoDB" id="7206705at2"/>
<proteinExistence type="predicted"/>
<dbReference type="Gene3D" id="3.40.1260.10">
    <property type="entry name" value="DsrEFH-like"/>
    <property type="match status" value="1"/>
</dbReference>
<dbReference type="PANTHER" id="PTHR37691:SF1">
    <property type="entry name" value="BLR3518 PROTEIN"/>
    <property type="match status" value="1"/>
</dbReference>
<dbReference type="InterPro" id="IPR027396">
    <property type="entry name" value="DsrEFH-like"/>
</dbReference>
<dbReference type="RefSeq" id="WP_062089442.1">
    <property type="nucleotide sequence ID" value="NZ_FCOK02000038.1"/>
</dbReference>
<dbReference type="SUPFAM" id="SSF75169">
    <property type="entry name" value="DsrEFH-like"/>
    <property type="match status" value="1"/>
</dbReference>
<protein>
    <submittedName>
        <fullName evidence="1">DsrE/DsrF-like family protein</fullName>
    </submittedName>
</protein>
<accession>A0A158I1I5</accession>
<dbReference type="AlphaFoldDB" id="A0A158I1I5"/>
<dbReference type="PANTHER" id="PTHR37691">
    <property type="entry name" value="BLR3518 PROTEIN"/>
    <property type="match status" value="1"/>
</dbReference>
<evidence type="ECO:0000313" key="1">
    <source>
        <dbReference type="EMBL" id="SAL50173.1"/>
    </source>
</evidence>
<sequence length="163" mass="17338">MTQDHSTARSPVIEQFGKAHWTEGAVHVPDAHATYKIVFSLSAPGKKPEAPNTGLERVARAVNLYSLSGVTPDRLRCVVVIHGEATSIVLNDAQHQTHDRRPNANASLIAALQVAGVEVSVCAQALIVNGFSQDGLLPGVTRSLSALTTITVLQHDGYSLMPL</sequence>
<evidence type="ECO:0000313" key="2">
    <source>
        <dbReference type="Proteomes" id="UP000054683"/>
    </source>
</evidence>
<dbReference type="InterPro" id="IPR003787">
    <property type="entry name" value="Sulphur_relay_DsrE/F-like"/>
</dbReference>
<organism evidence="1 2">
    <name type="scientific">Caballeronia udeis</name>
    <dbReference type="NCBI Taxonomy" id="1232866"/>
    <lineage>
        <taxon>Bacteria</taxon>
        <taxon>Pseudomonadati</taxon>
        <taxon>Pseudomonadota</taxon>
        <taxon>Betaproteobacteria</taxon>
        <taxon>Burkholderiales</taxon>
        <taxon>Burkholderiaceae</taxon>
        <taxon>Caballeronia</taxon>
    </lineage>
</organism>
<gene>
    <name evidence="1" type="ORF">AWB69_05072</name>
</gene>
<reference evidence="1 2" key="1">
    <citation type="submission" date="2016-01" db="EMBL/GenBank/DDBJ databases">
        <authorList>
            <person name="Oliw E.H."/>
        </authorList>
    </citation>
    <scope>NUCLEOTIDE SEQUENCE [LARGE SCALE GENOMIC DNA]</scope>
    <source>
        <strain evidence="1">LMG 27134</strain>
    </source>
</reference>
<dbReference type="Pfam" id="PF02635">
    <property type="entry name" value="DsrE"/>
    <property type="match status" value="1"/>
</dbReference>
<dbReference type="Proteomes" id="UP000054683">
    <property type="component" value="Unassembled WGS sequence"/>
</dbReference>
<dbReference type="EMBL" id="FCOK02000038">
    <property type="protein sequence ID" value="SAL50173.1"/>
    <property type="molecule type" value="Genomic_DNA"/>
</dbReference>